<proteinExistence type="predicted"/>
<evidence type="ECO:0000256" key="1">
    <source>
        <dbReference type="SAM" id="Phobius"/>
    </source>
</evidence>
<keyword evidence="1" id="KW-0812">Transmembrane</keyword>
<name>A0A2M6WHE7_9BACT</name>
<feature type="transmembrane region" description="Helical" evidence="1">
    <location>
        <begin position="245"/>
        <end position="265"/>
    </location>
</feature>
<accession>A0A2M6WHE7</accession>
<dbReference type="EMBL" id="PFBA01000030">
    <property type="protein sequence ID" value="PIT92217.1"/>
    <property type="molecule type" value="Genomic_DNA"/>
</dbReference>
<feature type="transmembrane region" description="Helical" evidence="1">
    <location>
        <begin position="217"/>
        <end position="239"/>
    </location>
</feature>
<keyword evidence="1" id="KW-0472">Membrane</keyword>
<feature type="transmembrane region" description="Helical" evidence="1">
    <location>
        <begin position="270"/>
        <end position="290"/>
    </location>
</feature>
<dbReference type="AlphaFoldDB" id="A0A2M6WHE7"/>
<evidence type="ECO:0000313" key="4">
    <source>
        <dbReference type="Proteomes" id="UP000228635"/>
    </source>
</evidence>
<feature type="transmembrane region" description="Helical" evidence="1">
    <location>
        <begin position="106"/>
        <end position="128"/>
    </location>
</feature>
<feature type="transmembrane region" description="Helical" evidence="1">
    <location>
        <begin position="159"/>
        <end position="179"/>
    </location>
</feature>
<reference evidence="4" key="1">
    <citation type="submission" date="2017-09" db="EMBL/GenBank/DDBJ databases">
        <title>Depth-based differentiation of microbial function through sediment-hosted aquifers and enrichment of novel symbionts in the deep terrestrial subsurface.</title>
        <authorList>
            <person name="Probst A.J."/>
            <person name="Ladd B."/>
            <person name="Jarett J.K."/>
            <person name="Geller-Mcgrath D.E."/>
            <person name="Sieber C.M.K."/>
            <person name="Emerson J.B."/>
            <person name="Anantharaman K."/>
            <person name="Thomas B.C."/>
            <person name="Malmstrom R."/>
            <person name="Stieglmeier M."/>
            <person name="Klingl A."/>
            <person name="Woyke T."/>
            <person name="Ryan C.M."/>
            <person name="Banfield J.F."/>
        </authorList>
    </citation>
    <scope>NUCLEOTIDE SEQUENCE [LARGE SCALE GENOMIC DNA]</scope>
</reference>
<feature type="transmembrane region" description="Helical" evidence="1">
    <location>
        <begin position="296"/>
        <end position="317"/>
    </location>
</feature>
<dbReference type="Proteomes" id="UP000228635">
    <property type="component" value="Unassembled WGS sequence"/>
</dbReference>
<evidence type="ECO:0000259" key="2">
    <source>
        <dbReference type="Pfam" id="PF09925"/>
    </source>
</evidence>
<comment type="caution">
    <text evidence="3">The sequence shown here is derived from an EMBL/GenBank/DDBJ whole genome shotgun (WGS) entry which is preliminary data.</text>
</comment>
<feature type="transmembrane region" description="Helical" evidence="1">
    <location>
        <begin position="134"/>
        <end position="152"/>
    </location>
</feature>
<feature type="transmembrane region" description="Helical" evidence="1">
    <location>
        <begin position="47"/>
        <end position="68"/>
    </location>
</feature>
<sequence>MNKEELLHSVRSLAGEHRLSKQELLDAYYAGSGEKRGTKHGFQLAKILYYLGGIIVFLGLVILIVQNWRDFNDVTRIVVTLGPAIAAYIVGVLFSRDEQFSFLGKVFHVMGALLMPVGVGVSFDVGGYNLGSSGVASVILLLLSLVYLASLFTFRKTLFLIFATFFTSALYFSTTSFLLGSYTGFSSTHFFQYRVLVLGFSYLLFGYGLLSGAYKAFTPWLYGVGALAFLGAALALGGFRPSQNVFWELAFPFLVFGFILLSIYLRSKVFLWFGSFYLMGYILKITSEYFTDSLGWPLALVLVGFVLMGVGYCTFYVSRKYISPSAA</sequence>
<evidence type="ECO:0000313" key="3">
    <source>
        <dbReference type="EMBL" id="PIT92217.1"/>
    </source>
</evidence>
<organism evidence="3 4">
    <name type="scientific">Candidatus Harrisonbacteria bacterium CG10_big_fil_rev_8_21_14_0_10_42_17</name>
    <dbReference type="NCBI Taxonomy" id="1974584"/>
    <lineage>
        <taxon>Bacteria</taxon>
        <taxon>Candidatus Harrisoniibacteriota</taxon>
    </lineage>
</organism>
<feature type="transmembrane region" description="Helical" evidence="1">
    <location>
        <begin position="191"/>
        <end position="210"/>
    </location>
</feature>
<dbReference type="Pfam" id="PF09925">
    <property type="entry name" value="DUF2157"/>
    <property type="match status" value="1"/>
</dbReference>
<feature type="transmembrane region" description="Helical" evidence="1">
    <location>
        <begin position="74"/>
        <end position="94"/>
    </location>
</feature>
<feature type="domain" description="DUF2157" evidence="2">
    <location>
        <begin position="27"/>
        <end position="145"/>
    </location>
</feature>
<dbReference type="InterPro" id="IPR018677">
    <property type="entry name" value="DUF2157"/>
</dbReference>
<gene>
    <name evidence="3" type="ORF">COU08_03505</name>
</gene>
<protein>
    <recommendedName>
        <fullName evidence="2">DUF2157 domain-containing protein</fullName>
    </recommendedName>
</protein>
<keyword evidence="1" id="KW-1133">Transmembrane helix</keyword>